<dbReference type="EMBL" id="BMNM01000010">
    <property type="protein sequence ID" value="GGI83189.1"/>
    <property type="molecule type" value="Genomic_DNA"/>
</dbReference>
<organism evidence="7 8">
    <name type="scientific">Vulcanisaeta souniana JCM 11219</name>
    <dbReference type="NCBI Taxonomy" id="1293586"/>
    <lineage>
        <taxon>Archaea</taxon>
        <taxon>Thermoproteota</taxon>
        <taxon>Thermoprotei</taxon>
        <taxon>Thermoproteales</taxon>
        <taxon>Thermoproteaceae</taxon>
        <taxon>Vulcanisaeta</taxon>
    </lineage>
</organism>
<dbReference type="GO" id="GO:0003735">
    <property type="term" value="F:structural constituent of ribosome"/>
    <property type="evidence" value="ECO:0007669"/>
    <property type="project" value="InterPro"/>
</dbReference>
<proteinExistence type="inferred from homology"/>
<evidence type="ECO:0000256" key="4">
    <source>
        <dbReference type="ARBA" id="ARBA00035277"/>
    </source>
</evidence>
<reference evidence="6" key="4">
    <citation type="journal article" date="2023" name="Microbiol. Resour. Announc.">
        <title>Complete Genome Sequence of Vulcanisaeta souniana Strain IC-059, a Hyperthermophilic Archaeon Isolated from Hot Spring Water in Japan.</title>
        <authorList>
            <person name="Kato S."/>
            <person name="Itoh T."/>
            <person name="Wu L."/>
            <person name="Ma J."/>
            <person name="Ohkuma M."/>
        </authorList>
    </citation>
    <scope>NUCLEOTIDE SEQUENCE</scope>
    <source>
        <strain evidence="6">JCM 11219</strain>
    </source>
</reference>
<evidence type="ECO:0000256" key="2">
    <source>
        <dbReference type="ARBA" id="ARBA00022980"/>
    </source>
</evidence>
<dbReference type="RefSeq" id="WP_054843941.1">
    <property type="nucleotide sequence ID" value="NZ_AP026830.1"/>
</dbReference>
<reference evidence="7" key="2">
    <citation type="submission" date="2020-09" db="EMBL/GenBank/DDBJ databases">
        <authorList>
            <person name="Sun Q."/>
            <person name="Ohkuma M."/>
        </authorList>
    </citation>
    <scope>NUCLEOTIDE SEQUENCE</scope>
    <source>
        <strain evidence="7">JCM 11219</strain>
    </source>
</reference>
<dbReference type="GO" id="GO:1990904">
    <property type="term" value="C:ribonucleoprotein complex"/>
    <property type="evidence" value="ECO:0007669"/>
    <property type="project" value="UniProtKB-KW"/>
</dbReference>
<dbReference type="EMBL" id="AP026830">
    <property type="protein sequence ID" value="BDR93063.1"/>
    <property type="molecule type" value="Genomic_DNA"/>
</dbReference>
<sequence length="133" mass="14746">MVKLLSFYQGRDSRKPTGGYRARPYKVKRKALGGGPPTNTILSDNESRNVIRVFGGNVKVKAINVQYANLYIPKEGKVMRVKILRILETPANKELAKRDVIVKGSIIETEKGRAVVTSRPGQDGIINAILLEK</sequence>
<accession>A0A830E8Y0</accession>
<protein>
    <recommendedName>
        <fullName evidence="4 5">Small ribosomal subunit protein eS8</fullName>
    </recommendedName>
</protein>
<keyword evidence="2 5" id="KW-0689">Ribosomal protein</keyword>
<dbReference type="InterPro" id="IPR001047">
    <property type="entry name" value="Ribosomal_eS8"/>
</dbReference>
<reference evidence="9" key="3">
    <citation type="submission" date="2022-09" db="EMBL/GenBank/DDBJ databases">
        <title>Complete genome sequence of Vulcanisaeta souniana.</title>
        <authorList>
            <person name="Kato S."/>
            <person name="Itoh T."/>
            <person name="Ohkuma M."/>
        </authorList>
    </citation>
    <scope>NUCLEOTIDE SEQUENCE [LARGE SCALE GENOMIC DNA]</scope>
    <source>
        <strain evidence="9">JCM 11219</strain>
    </source>
</reference>
<evidence type="ECO:0000313" key="9">
    <source>
        <dbReference type="Proteomes" id="UP001060771"/>
    </source>
</evidence>
<evidence type="ECO:0000256" key="3">
    <source>
        <dbReference type="ARBA" id="ARBA00023274"/>
    </source>
</evidence>
<dbReference type="PANTHER" id="PTHR10394">
    <property type="entry name" value="40S RIBOSOMAL PROTEIN S8"/>
    <property type="match status" value="1"/>
</dbReference>
<evidence type="ECO:0000313" key="8">
    <source>
        <dbReference type="Proteomes" id="UP000657075"/>
    </source>
</evidence>
<dbReference type="NCBIfam" id="TIGR00307">
    <property type="entry name" value="eS8"/>
    <property type="match status" value="1"/>
</dbReference>
<evidence type="ECO:0000313" key="6">
    <source>
        <dbReference type="EMBL" id="BDR93063.1"/>
    </source>
</evidence>
<dbReference type="InterPro" id="IPR020919">
    <property type="entry name" value="Ribosomal_protein_eS8_arc"/>
</dbReference>
<comment type="similarity">
    <text evidence="1 5">Belongs to the eukaryotic ribosomal protein eS8 family.</text>
</comment>
<dbReference type="Pfam" id="PF01201">
    <property type="entry name" value="Ribosomal_S8e"/>
    <property type="match status" value="1"/>
</dbReference>
<dbReference type="HAMAP" id="MF_00029">
    <property type="entry name" value="Ribosomal_eS8"/>
    <property type="match status" value="1"/>
</dbReference>
<comment type="subunit">
    <text evidence="5">Part of the 30S ribosomal subunit.</text>
</comment>
<evidence type="ECO:0000256" key="5">
    <source>
        <dbReference type="HAMAP-Rule" id="MF_00029"/>
    </source>
</evidence>
<evidence type="ECO:0000313" key="7">
    <source>
        <dbReference type="EMBL" id="GGI83189.1"/>
    </source>
</evidence>
<dbReference type="OrthoDB" id="372305at2157"/>
<keyword evidence="9" id="KW-1185">Reference proteome</keyword>
<name>A0A830E8Y0_9CREN</name>
<gene>
    <name evidence="5" type="primary">rps8e</name>
    <name evidence="7" type="ORF">GCM10007112_19980</name>
    <name evidence="6" type="ORF">Vsou_21560</name>
</gene>
<dbReference type="GO" id="GO:0006412">
    <property type="term" value="P:translation"/>
    <property type="evidence" value="ECO:0007669"/>
    <property type="project" value="UniProtKB-UniRule"/>
</dbReference>
<reference evidence="7" key="1">
    <citation type="journal article" date="2014" name="Int. J. Syst. Evol. Microbiol.">
        <title>Complete genome sequence of Corynebacterium casei LMG S-19264T (=DSM 44701T), isolated from a smear-ripened cheese.</title>
        <authorList>
            <consortium name="US DOE Joint Genome Institute (JGI-PGF)"/>
            <person name="Walter F."/>
            <person name="Albersmeier A."/>
            <person name="Kalinowski J."/>
            <person name="Ruckert C."/>
        </authorList>
    </citation>
    <scope>NUCLEOTIDE SEQUENCE</scope>
    <source>
        <strain evidence="7">JCM 11219</strain>
    </source>
</reference>
<dbReference type="InterPro" id="IPR022309">
    <property type="entry name" value="Ribosomal_Se8/biogenesis_NSA2"/>
</dbReference>
<dbReference type="Gene3D" id="2.40.10.310">
    <property type="match status" value="1"/>
</dbReference>
<dbReference type="GO" id="GO:0005840">
    <property type="term" value="C:ribosome"/>
    <property type="evidence" value="ECO:0007669"/>
    <property type="project" value="UniProtKB-KW"/>
</dbReference>
<dbReference type="AlphaFoldDB" id="A0A830E8Y0"/>
<evidence type="ECO:0000256" key="1">
    <source>
        <dbReference type="ARBA" id="ARBA00005257"/>
    </source>
</evidence>
<dbReference type="Proteomes" id="UP001060771">
    <property type="component" value="Chromosome"/>
</dbReference>
<dbReference type="CDD" id="cd11382">
    <property type="entry name" value="Ribosomal_S8e"/>
    <property type="match status" value="1"/>
</dbReference>
<keyword evidence="3 5" id="KW-0687">Ribonucleoprotein</keyword>
<dbReference type="GeneID" id="76207699"/>
<dbReference type="Proteomes" id="UP000657075">
    <property type="component" value="Unassembled WGS sequence"/>
</dbReference>